<dbReference type="SUPFAM" id="SSF47413">
    <property type="entry name" value="lambda repressor-like DNA-binding domains"/>
    <property type="match status" value="1"/>
</dbReference>
<dbReference type="AlphaFoldDB" id="A0A0S4NEW0"/>
<protein>
    <submittedName>
        <fullName evidence="2">Helix-turn-helix</fullName>
    </submittedName>
</protein>
<dbReference type="EMBL" id="FAOO01000027">
    <property type="protein sequence ID" value="CUU08947.1"/>
    <property type="molecule type" value="Genomic_DNA"/>
</dbReference>
<evidence type="ECO:0000313" key="2">
    <source>
        <dbReference type="EMBL" id="CUU08947.1"/>
    </source>
</evidence>
<dbReference type="InterPro" id="IPR010982">
    <property type="entry name" value="Lambda_DNA-bd_dom_sf"/>
</dbReference>
<reference evidence="3" key="1">
    <citation type="submission" date="2015-11" db="EMBL/GenBank/DDBJ databases">
        <authorList>
            <person name="Varghese N."/>
        </authorList>
    </citation>
    <scope>NUCLEOTIDE SEQUENCE [LARGE SCALE GENOMIC DNA]</scope>
</reference>
<evidence type="ECO:0000313" key="3">
    <source>
        <dbReference type="Proteomes" id="UP000320623"/>
    </source>
</evidence>
<dbReference type="Proteomes" id="UP000320623">
    <property type="component" value="Unassembled WGS sequence"/>
</dbReference>
<proteinExistence type="predicted"/>
<dbReference type="PROSITE" id="PS50943">
    <property type="entry name" value="HTH_CROC1"/>
    <property type="match status" value="1"/>
</dbReference>
<keyword evidence="3" id="KW-1185">Reference proteome</keyword>
<dbReference type="CDD" id="cd00093">
    <property type="entry name" value="HTH_XRE"/>
    <property type="match status" value="1"/>
</dbReference>
<gene>
    <name evidence="2" type="ORF">JGI1_02215</name>
</gene>
<evidence type="ECO:0000259" key="1">
    <source>
        <dbReference type="PROSITE" id="PS50943"/>
    </source>
</evidence>
<feature type="domain" description="HTH cro/C1-type" evidence="1">
    <location>
        <begin position="1"/>
        <end position="38"/>
    </location>
</feature>
<organism evidence="2 3">
    <name type="scientific">Candidatus Thermokryptus mobilis</name>
    <dbReference type="NCBI Taxonomy" id="1643428"/>
    <lineage>
        <taxon>Bacteria</taxon>
        <taxon>Pseudomonadati</taxon>
        <taxon>Candidatus Kryptoniota</taxon>
        <taxon>Candidatus Thermokryptus</taxon>
    </lineage>
</organism>
<name>A0A0S4NEW0_9BACT</name>
<dbReference type="GO" id="GO:0003677">
    <property type="term" value="F:DNA binding"/>
    <property type="evidence" value="ECO:0007669"/>
    <property type="project" value="InterPro"/>
</dbReference>
<accession>A0A0S4NEW0</accession>
<dbReference type="InterPro" id="IPR001387">
    <property type="entry name" value="Cro/C1-type_HTH"/>
</dbReference>
<sequence>MLGISKEYYCKIENDKVFPSKELLLKIIKMTGIEFKLNARIKNPSSYLTNQAN</sequence>